<organism evidence="2 3">
    <name type="scientific">Candidatus Hydrogenisulfobacillus filiaventi</name>
    <dbReference type="NCBI Taxonomy" id="2707344"/>
    <lineage>
        <taxon>Bacteria</taxon>
        <taxon>Bacillati</taxon>
        <taxon>Bacillota</taxon>
        <taxon>Clostridia</taxon>
        <taxon>Eubacteriales</taxon>
        <taxon>Clostridiales Family XVII. Incertae Sedis</taxon>
        <taxon>Candidatus Hydrogenisulfobacillus</taxon>
    </lineage>
</organism>
<dbReference type="KEGG" id="hfv:R50_0289"/>
<accession>A0A6F8ZDG8</accession>
<dbReference type="Proteomes" id="UP000503399">
    <property type="component" value="Chromosome"/>
</dbReference>
<dbReference type="EMBL" id="LR778114">
    <property type="protein sequence ID" value="CAB1127795.1"/>
    <property type="molecule type" value="Genomic_DNA"/>
</dbReference>
<dbReference type="GO" id="GO:0071111">
    <property type="term" value="F:cyclic-guanylate-specific phosphodiesterase activity"/>
    <property type="evidence" value="ECO:0007669"/>
    <property type="project" value="InterPro"/>
</dbReference>
<name>A0A6F8ZDG8_9FIRM</name>
<reference evidence="2 3" key="1">
    <citation type="submission" date="2020-02" db="EMBL/GenBank/DDBJ databases">
        <authorList>
            <person name="Hogendoorn C."/>
        </authorList>
    </citation>
    <scope>NUCLEOTIDE SEQUENCE [LARGE SCALE GENOMIC DNA]</scope>
    <source>
        <strain evidence="2">R501</strain>
    </source>
</reference>
<dbReference type="Gene3D" id="3.20.20.450">
    <property type="entry name" value="EAL domain"/>
    <property type="match status" value="1"/>
</dbReference>
<protein>
    <submittedName>
        <fullName evidence="2">EAL domain-containing protein</fullName>
    </submittedName>
</protein>
<dbReference type="PROSITE" id="PS50883">
    <property type="entry name" value="EAL"/>
    <property type="match status" value="1"/>
</dbReference>
<gene>
    <name evidence="2" type="ORF">R50_0289</name>
</gene>
<dbReference type="InterPro" id="IPR035919">
    <property type="entry name" value="EAL_sf"/>
</dbReference>
<dbReference type="InterPro" id="IPR050706">
    <property type="entry name" value="Cyclic-di-GMP_PDE-like"/>
</dbReference>
<dbReference type="SMART" id="SM00052">
    <property type="entry name" value="EAL"/>
    <property type="match status" value="1"/>
</dbReference>
<evidence type="ECO:0000313" key="3">
    <source>
        <dbReference type="Proteomes" id="UP000503399"/>
    </source>
</evidence>
<sequence length="281" mass="30852">MQGMAVTLAPPATRIRSWSFAGGRAWAGWSWARAAGHRRFRAALRELNLYAQPLVDLADGRTVAYEILVRGPAGPLFAPAELFALAEALHRVVELESAILGRIRREVPVNGSRFFINVRPDTLVHPGWLHELLLPSLGERAGAFVLELTESARIPLAELRRVREQLRDHGFALAVDDLGAGYASLTEVVALRPDFVKLDRALVTGLGRDGVRQSLVESLTRFAAANGIHVVAEGVETEEDARACREAGVPWAQGFHFARPRPLEEWFREPSPAARPDPEAG</sequence>
<dbReference type="CDD" id="cd01948">
    <property type="entry name" value="EAL"/>
    <property type="match status" value="1"/>
</dbReference>
<dbReference type="SUPFAM" id="SSF141868">
    <property type="entry name" value="EAL domain-like"/>
    <property type="match status" value="1"/>
</dbReference>
<proteinExistence type="predicted"/>
<dbReference type="AlphaFoldDB" id="A0A6F8ZDG8"/>
<evidence type="ECO:0000259" key="1">
    <source>
        <dbReference type="PROSITE" id="PS50883"/>
    </source>
</evidence>
<feature type="domain" description="EAL" evidence="1">
    <location>
        <begin position="33"/>
        <end position="274"/>
    </location>
</feature>
<dbReference type="PANTHER" id="PTHR33121:SF76">
    <property type="entry name" value="SIGNALING PROTEIN"/>
    <property type="match status" value="1"/>
</dbReference>
<keyword evidence="3" id="KW-1185">Reference proteome</keyword>
<evidence type="ECO:0000313" key="2">
    <source>
        <dbReference type="EMBL" id="CAB1127795.1"/>
    </source>
</evidence>
<dbReference type="InterPro" id="IPR001633">
    <property type="entry name" value="EAL_dom"/>
</dbReference>
<dbReference type="Pfam" id="PF00563">
    <property type="entry name" value="EAL"/>
    <property type="match status" value="1"/>
</dbReference>
<dbReference type="PANTHER" id="PTHR33121">
    <property type="entry name" value="CYCLIC DI-GMP PHOSPHODIESTERASE PDEF"/>
    <property type="match status" value="1"/>
</dbReference>